<dbReference type="SUPFAM" id="SSF48726">
    <property type="entry name" value="Immunoglobulin"/>
    <property type="match status" value="1"/>
</dbReference>
<keyword evidence="1" id="KW-1133">Transmembrane helix</keyword>
<feature type="transmembrane region" description="Helical" evidence="1">
    <location>
        <begin position="762"/>
        <end position="784"/>
    </location>
</feature>
<dbReference type="OrthoDB" id="6108243at2759"/>
<sequence length="809" mass="87446">MMWTATMTVGQRTGNYTTTVEIVNVLPPSLVLQLTNIIVNPGDKLRIPCTVTSHGPVMMMWSSSSDNGFDSIDLSTILPSESILQESTVSVTNKEFSLFLDLSGIATLPAGASFVFVVTAFALDNEQSSEKRVHVTVNSPPTTGDVQISPSNGTSMTTDFTIDVGDGWTDIDGDSTLFFFSVKEANLDRIRLNARGLSDVYSYMFKLTEGVYDVIVELCDTYGACSNMNLKAAITVLGKTFTEAELDQAAASITATVKTDMNEAIGMAMTMSSLLVTDNQNSTDSVSLVINEVATSLLISVVAAVDPADATSVLDSANNMLQRLADSGGLTQTVITESQSLASDLASYVTKGTGQSRRRKKRTTTVDITPLPINNAAVLLTTYSATFSQQSEDSISTNSATDYHQSLDNIFIGLCATVAYAEDPVVISSTLTTINIDKRVTENTESLVYEVTCKNCISFITHPAHVTYGISIQNKYASWDCSPYLSCYGACFVSAQLTKDLVTPTSPSEMSLTNRVRRSDIIILKVINPVENSILTVGNLETPITITIRVDGDVNTTAYSLQCLFWNHDSWTNNTCTASSPHMIDLMTAVTCSCDTMGYIAIFEGPPIIETIISTSTESSLETETVPVHEETTETIISIPSSAEAVQVSFTIDTDYAIIVDHVQFRNEIKQKLADTMHVKVKRITYLSVESGSIIVTFKVEHGSISETTIQEAVEKLLAAIMSNSLVITNHHGGPLKIIKASFTYEVVDKDPVPEEENPSTLYIILGCVGALLVIAVVVIAILLHKMKKDHTAVSTSPPPPYGPQMHGQ</sequence>
<evidence type="ECO:0000256" key="1">
    <source>
        <dbReference type="SAM" id="Phobius"/>
    </source>
</evidence>
<name>A0A8B6DVP3_MYTGA</name>
<dbReference type="AlphaFoldDB" id="A0A8B6DVP3"/>
<evidence type="ECO:0000313" key="4">
    <source>
        <dbReference type="Proteomes" id="UP000596742"/>
    </source>
</evidence>
<proteinExistence type="predicted"/>
<reference evidence="3" key="1">
    <citation type="submission" date="2018-11" db="EMBL/GenBank/DDBJ databases">
        <authorList>
            <person name="Alioto T."/>
            <person name="Alioto T."/>
        </authorList>
    </citation>
    <scope>NUCLEOTIDE SEQUENCE</scope>
</reference>
<keyword evidence="1" id="KW-0812">Transmembrane</keyword>
<dbReference type="EMBL" id="UYJE01004043">
    <property type="protein sequence ID" value="VDI24456.1"/>
    <property type="molecule type" value="Genomic_DNA"/>
</dbReference>
<keyword evidence="4" id="KW-1185">Reference proteome</keyword>
<dbReference type="Pfam" id="PF02010">
    <property type="entry name" value="REJ"/>
    <property type="match status" value="1"/>
</dbReference>
<keyword evidence="1" id="KW-0472">Membrane</keyword>
<evidence type="ECO:0000313" key="3">
    <source>
        <dbReference type="EMBL" id="VDI24456.1"/>
    </source>
</evidence>
<evidence type="ECO:0000259" key="2">
    <source>
        <dbReference type="Pfam" id="PF02010"/>
    </source>
</evidence>
<accession>A0A8B6DVP3</accession>
<gene>
    <name evidence="3" type="ORF">MGAL_10B061819</name>
</gene>
<dbReference type="InterPro" id="IPR036179">
    <property type="entry name" value="Ig-like_dom_sf"/>
</dbReference>
<feature type="domain" description="PKD/REJ-like" evidence="2">
    <location>
        <begin position="9"/>
        <end position="263"/>
    </location>
</feature>
<comment type="caution">
    <text evidence="3">The sequence shown here is derived from an EMBL/GenBank/DDBJ whole genome shotgun (WGS) entry which is preliminary data.</text>
</comment>
<organism evidence="3 4">
    <name type="scientific">Mytilus galloprovincialis</name>
    <name type="common">Mediterranean mussel</name>
    <dbReference type="NCBI Taxonomy" id="29158"/>
    <lineage>
        <taxon>Eukaryota</taxon>
        <taxon>Metazoa</taxon>
        <taxon>Spiralia</taxon>
        <taxon>Lophotrochozoa</taxon>
        <taxon>Mollusca</taxon>
        <taxon>Bivalvia</taxon>
        <taxon>Autobranchia</taxon>
        <taxon>Pteriomorphia</taxon>
        <taxon>Mytilida</taxon>
        <taxon>Mytiloidea</taxon>
        <taxon>Mytilidae</taxon>
        <taxon>Mytilinae</taxon>
        <taxon>Mytilus</taxon>
    </lineage>
</organism>
<dbReference type="InterPro" id="IPR002859">
    <property type="entry name" value="PKD/REJ-like"/>
</dbReference>
<protein>
    <recommendedName>
        <fullName evidence="2">PKD/REJ-like domain-containing protein</fullName>
    </recommendedName>
</protein>
<dbReference type="Proteomes" id="UP000596742">
    <property type="component" value="Unassembled WGS sequence"/>
</dbReference>